<name>A0AA42DJ80_9FIRM</name>
<keyword evidence="4" id="KW-1185">Reference proteome</keyword>
<gene>
    <name evidence="3" type="ORF">PBV87_00215</name>
</gene>
<protein>
    <submittedName>
        <fullName evidence="3">Uncharacterized protein</fullName>
    </submittedName>
</protein>
<keyword evidence="2" id="KW-0732">Signal</keyword>
<evidence type="ECO:0000256" key="1">
    <source>
        <dbReference type="SAM" id="Coils"/>
    </source>
</evidence>
<dbReference type="RefSeq" id="WP_271010702.1">
    <property type="nucleotide sequence ID" value="NZ_JAQIFT010000003.1"/>
</dbReference>
<dbReference type="Proteomes" id="UP001169242">
    <property type="component" value="Unassembled WGS sequence"/>
</dbReference>
<accession>A0AA42DJ80</accession>
<comment type="caution">
    <text evidence="3">The sequence shown here is derived from an EMBL/GenBank/DDBJ whole genome shotgun (WGS) entry which is preliminary data.</text>
</comment>
<sequence>MKFKHLFLSLFLCLIIFSVSIHASTTSNDAHKQVLETYISKLTQIQKELSSLSDALNAKNSKAKCNIGFNFINKQLDDLLQSMNTYSDSLASNSPDQKEILLLINATNFLKCALLELDDISCNSSSLDTLLILKNYFKFVDLSEQLINTVNESLSSTS</sequence>
<organism evidence="3 4">
    <name type="scientific">Holtiella tumoricola</name>
    <dbReference type="NCBI Taxonomy" id="3018743"/>
    <lineage>
        <taxon>Bacteria</taxon>
        <taxon>Bacillati</taxon>
        <taxon>Bacillota</taxon>
        <taxon>Clostridia</taxon>
        <taxon>Lachnospirales</taxon>
        <taxon>Cellulosilyticaceae</taxon>
        <taxon>Holtiella</taxon>
    </lineage>
</organism>
<dbReference type="AlphaFoldDB" id="A0AA42DJ80"/>
<feature type="signal peptide" evidence="2">
    <location>
        <begin position="1"/>
        <end position="23"/>
    </location>
</feature>
<dbReference type="EMBL" id="JAQIFT010000003">
    <property type="protein sequence ID" value="MDA3729936.1"/>
    <property type="molecule type" value="Genomic_DNA"/>
</dbReference>
<feature type="coiled-coil region" evidence="1">
    <location>
        <begin position="35"/>
        <end position="62"/>
    </location>
</feature>
<evidence type="ECO:0000313" key="4">
    <source>
        <dbReference type="Proteomes" id="UP001169242"/>
    </source>
</evidence>
<reference evidence="3" key="1">
    <citation type="journal article" date="2023" name="Int. J. Syst. Evol. Microbiol.">
        <title>&lt;i&gt;Holtiella tumoricola&lt;/i&gt; gen. nov. sp. nov., isolated from a human clinical sample.</title>
        <authorList>
            <person name="Allen-Vercoe E."/>
            <person name="Daigneault M.C."/>
            <person name="Vancuren S.J."/>
            <person name="Cochrane K."/>
            <person name="O'Neal L.L."/>
            <person name="Sankaranarayanan K."/>
            <person name="Lawson P.A."/>
        </authorList>
    </citation>
    <scope>NUCLEOTIDE SEQUENCE</scope>
    <source>
        <strain evidence="3">CC70A</strain>
    </source>
</reference>
<keyword evidence="1" id="KW-0175">Coiled coil</keyword>
<proteinExistence type="predicted"/>
<evidence type="ECO:0000313" key="3">
    <source>
        <dbReference type="EMBL" id="MDA3729936.1"/>
    </source>
</evidence>
<evidence type="ECO:0000256" key="2">
    <source>
        <dbReference type="SAM" id="SignalP"/>
    </source>
</evidence>
<feature type="chain" id="PRO_5041265934" evidence="2">
    <location>
        <begin position="24"/>
        <end position="158"/>
    </location>
</feature>